<evidence type="ECO:0000313" key="6">
    <source>
        <dbReference type="Proteomes" id="UP000648984"/>
    </source>
</evidence>
<dbReference type="Pfam" id="PF13432">
    <property type="entry name" value="TPR_16"/>
    <property type="match status" value="1"/>
</dbReference>
<keyword evidence="2 3" id="KW-0802">TPR repeat</keyword>
<feature type="repeat" description="TPR" evidence="3">
    <location>
        <begin position="533"/>
        <end position="566"/>
    </location>
</feature>
<feature type="transmembrane region" description="Helical" evidence="4">
    <location>
        <begin position="365"/>
        <end position="383"/>
    </location>
</feature>
<dbReference type="Gene3D" id="1.25.40.10">
    <property type="entry name" value="Tetratricopeptide repeat domain"/>
    <property type="match status" value="1"/>
</dbReference>
<evidence type="ECO:0000313" key="5">
    <source>
        <dbReference type="EMBL" id="NMG77272.1"/>
    </source>
</evidence>
<dbReference type="InterPro" id="IPR011990">
    <property type="entry name" value="TPR-like_helical_dom_sf"/>
</dbReference>
<dbReference type="Pfam" id="PF13174">
    <property type="entry name" value="TPR_6"/>
    <property type="match status" value="1"/>
</dbReference>
<dbReference type="RefSeq" id="WP_169262401.1">
    <property type="nucleotide sequence ID" value="NZ_WTVQ01000056.1"/>
</dbReference>
<evidence type="ECO:0000256" key="3">
    <source>
        <dbReference type="PROSITE-ProRule" id="PRU00339"/>
    </source>
</evidence>
<dbReference type="Proteomes" id="UP000648984">
    <property type="component" value="Unassembled WGS sequence"/>
</dbReference>
<keyword evidence="4" id="KW-0812">Transmembrane</keyword>
<keyword evidence="4" id="KW-0472">Membrane</keyword>
<gene>
    <name evidence="5" type="ORF">GPA25_21180</name>
</gene>
<dbReference type="PANTHER" id="PTHR44227">
    <property type="match status" value="1"/>
</dbReference>
<feature type="transmembrane region" description="Helical" evidence="4">
    <location>
        <begin position="340"/>
        <end position="358"/>
    </location>
</feature>
<dbReference type="PROSITE" id="PS50005">
    <property type="entry name" value="TPR"/>
    <property type="match status" value="3"/>
</dbReference>
<reference evidence="5 6" key="1">
    <citation type="submission" date="2019-12" db="EMBL/GenBank/DDBJ databases">
        <title>Comparative genomics gives insights into the taxonomy of the Azoarcus-Aromatoleum group and reveals separate origins of nif in the plant-associated Azoarcus and non-plant-associated Aromatoleum sub-groups.</title>
        <authorList>
            <person name="Lafos M."/>
            <person name="Maluk M."/>
            <person name="Batista M."/>
            <person name="Junghare M."/>
            <person name="Carmona M."/>
            <person name="Faoro H."/>
            <person name="Cruz L.M."/>
            <person name="Battistoni F."/>
            <person name="De Souza E."/>
            <person name="Pedrosa F."/>
            <person name="Chen W.-M."/>
            <person name="Poole P.S."/>
            <person name="Dixon R.A."/>
            <person name="James E.K."/>
        </authorList>
    </citation>
    <scope>NUCLEOTIDE SEQUENCE [LARGE SCALE GENOMIC DNA]</scope>
    <source>
        <strain evidence="5 6">22Lin</strain>
    </source>
</reference>
<feature type="transmembrane region" description="Helical" evidence="4">
    <location>
        <begin position="232"/>
        <end position="248"/>
    </location>
</feature>
<organism evidence="5 6">
    <name type="scientific">Aromatoleum diolicum</name>
    <dbReference type="NCBI Taxonomy" id="75796"/>
    <lineage>
        <taxon>Bacteria</taxon>
        <taxon>Pseudomonadati</taxon>
        <taxon>Pseudomonadota</taxon>
        <taxon>Betaproteobacteria</taxon>
        <taxon>Rhodocyclales</taxon>
        <taxon>Rhodocyclaceae</taxon>
        <taxon>Aromatoleum</taxon>
    </lineage>
</organism>
<evidence type="ECO:0000256" key="1">
    <source>
        <dbReference type="ARBA" id="ARBA00022737"/>
    </source>
</evidence>
<dbReference type="InterPro" id="IPR019734">
    <property type="entry name" value="TPR_rpt"/>
</dbReference>
<evidence type="ECO:0000256" key="2">
    <source>
        <dbReference type="ARBA" id="ARBA00022803"/>
    </source>
</evidence>
<feature type="transmembrane region" description="Helical" evidence="4">
    <location>
        <begin position="156"/>
        <end position="174"/>
    </location>
</feature>
<dbReference type="EMBL" id="WTVQ01000056">
    <property type="protein sequence ID" value="NMG77272.1"/>
    <property type="molecule type" value="Genomic_DNA"/>
</dbReference>
<feature type="transmembrane region" description="Helical" evidence="4">
    <location>
        <begin position="207"/>
        <end position="226"/>
    </location>
</feature>
<feature type="transmembrane region" description="Helical" evidence="4">
    <location>
        <begin position="420"/>
        <end position="437"/>
    </location>
</feature>
<feature type="repeat" description="TPR" evidence="3">
    <location>
        <begin position="463"/>
        <end position="496"/>
    </location>
</feature>
<dbReference type="SMART" id="SM00028">
    <property type="entry name" value="TPR"/>
    <property type="match status" value="4"/>
</dbReference>
<protein>
    <submittedName>
        <fullName evidence="5">Tetratricopeptide repeat protein</fullName>
    </submittedName>
</protein>
<evidence type="ECO:0000256" key="4">
    <source>
        <dbReference type="SAM" id="Phobius"/>
    </source>
</evidence>
<dbReference type="PANTHER" id="PTHR44227:SF3">
    <property type="entry name" value="PROTEIN O-MANNOSYL-TRANSFERASE TMTC4"/>
    <property type="match status" value="1"/>
</dbReference>
<feature type="transmembrane region" description="Helical" evidence="4">
    <location>
        <begin position="180"/>
        <end position="200"/>
    </location>
</feature>
<keyword evidence="6" id="KW-1185">Reference proteome</keyword>
<comment type="caution">
    <text evidence="5">The sequence shown here is derived from an EMBL/GenBank/DDBJ whole genome shotgun (WGS) entry which is preliminary data.</text>
</comment>
<dbReference type="PROSITE" id="PS50293">
    <property type="entry name" value="TPR_REGION"/>
    <property type="match status" value="1"/>
</dbReference>
<keyword evidence="1" id="KW-0677">Repeat</keyword>
<feature type="transmembrane region" description="Helical" evidence="4">
    <location>
        <begin position="39"/>
        <end position="59"/>
    </location>
</feature>
<feature type="transmembrane region" description="Helical" evidence="4">
    <location>
        <begin position="260"/>
        <end position="282"/>
    </location>
</feature>
<keyword evidence="4" id="KW-1133">Transmembrane helix</keyword>
<feature type="transmembrane region" description="Helical" evidence="4">
    <location>
        <begin position="395"/>
        <end position="413"/>
    </location>
</feature>
<feature type="transmembrane region" description="Helical" evidence="4">
    <location>
        <begin position="121"/>
        <end position="144"/>
    </location>
</feature>
<dbReference type="SUPFAM" id="SSF48452">
    <property type="entry name" value="TPR-like"/>
    <property type="match status" value="1"/>
</dbReference>
<dbReference type="Pfam" id="PF13181">
    <property type="entry name" value="TPR_8"/>
    <property type="match status" value="1"/>
</dbReference>
<sequence length="636" mass="70372">MFAFAPSLGEQYVRNQPRVTIVQPIHSVTSHSFPSNAPWTPVAAALLLTVAVLLAYQGIEMNGFHFDDWHNILLNPAIHMDDFSLGGLLDAARGASLPHRPVASVTFAFDWWRGGDKPAPFLVTNLTLHVLASWAVLALLLSALRAANASWSRTRVLLAATAAAGWWAVQPIHVQAVSYIVQRMTELAALFSVLCVWAYLRARLAQGAKIWLFGGVSVCSFALAALSKQNAFITPGLIVLAEFLVLRNNAPLIQRPRDRWLLGLVAIILFAGAVTLAVGGPATDWIFRGYEWRDFTLAERLLTQPKVVAFHVSQLLWPMPGRFSLEHDIATVRSLASAEFWLPLAAILAWSAGGLWLAARRGTRLTGFFMLWVPATLAIESSFIPLEMVFEHRMYLPSMGFAGLIAIGVAHSVRWPLTRAAPAWALLACAIVFGIWSTRQRIPEWRTEISLYESAVRHAPNSVRAWNQLGLEYLQANRHEQALQAINRANEIEPRWGDGYPFLNRGVVFEATGQSERARAVYEETIRLFPKQVLGYNNLGLLYLRAGQLDQALQLFDRAVTVDPEYAGAWTNRGTANFQRGDIGHALSDFEKAISLSPRESIAFHYLARIYSANGRAADAARARTHACRLGVAADC</sequence>
<dbReference type="InterPro" id="IPR052346">
    <property type="entry name" value="O-mannosyl-transferase_TMTC"/>
</dbReference>
<proteinExistence type="predicted"/>
<feature type="repeat" description="TPR" evidence="3">
    <location>
        <begin position="567"/>
        <end position="600"/>
    </location>
</feature>
<name>A0ABX1QFQ9_9RHOO</name>
<accession>A0ABX1QFQ9</accession>